<protein>
    <submittedName>
        <fullName evidence="1">Uncharacterized protein</fullName>
    </submittedName>
</protein>
<reference evidence="1 2" key="1">
    <citation type="journal article" date="2017" name="Viruses">
        <title>Phage Biodiversity in Artisanal Cheese Wheys Reflects the Complexity of the Fermentation Process.</title>
        <authorList>
            <person name="Mahony J."/>
            <person name="Moscarelli A."/>
            <person name="Kelleher P."/>
            <person name="Lugli G.A."/>
            <person name="Ventura M."/>
            <person name="Settanni L."/>
            <person name="van Sinderen D."/>
        </authorList>
    </citation>
    <scope>NUCLEOTIDE SEQUENCE [LARGE SCALE GENOMIC DNA]</scope>
</reference>
<gene>
    <name evidence="1" type="ORF">AM5_032</name>
</gene>
<sequence>MNINDTVRDFSEIVKLKEENRIMKEALINLQYLTILAVDDSNLELGEDWHVRALEGENMAYQALQAIKEIK</sequence>
<proteinExistence type="predicted"/>
<dbReference type="Proteomes" id="UP000224755">
    <property type="component" value="Segment"/>
</dbReference>
<evidence type="ECO:0000313" key="2">
    <source>
        <dbReference type="Proteomes" id="UP000224755"/>
    </source>
</evidence>
<organism evidence="1 2">
    <name type="scientific">Lactococcus phage AM5</name>
    <dbReference type="NCBI Taxonomy" id="1965473"/>
    <lineage>
        <taxon>Viruses</taxon>
        <taxon>Duplodnaviria</taxon>
        <taxon>Heunggongvirae</taxon>
        <taxon>Uroviricota</taxon>
        <taxon>Caudoviricetes</taxon>
        <taxon>Audreyjarvisvirus</taxon>
        <taxon>Audreyjarvisvirus AM4</taxon>
    </lineage>
</organism>
<evidence type="ECO:0000313" key="1">
    <source>
        <dbReference type="EMBL" id="ARM66885.1"/>
    </source>
</evidence>
<accession>A0A1W6JL03</accession>
<dbReference type="EMBL" id="KY554772">
    <property type="protein sequence ID" value="ARM66885.1"/>
    <property type="molecule type" value="Genomic_DNA"/>
</dbReference>
<name>A0A1W6JL03_9CAUD</name>